<dbReference type="NCBIfam" id="TIGR00177">
    <property type="entry name" value="molyb_syn"/>
    <property type="match status" value="1"/>
</dbReference>
<protein>
    <submittedName>
        <fullName evidence="4">Molybdenum cofactor synthesis domain-containing protein</fullName>
    </submittedName>
</protein>
<evidence type="ECO:0000256" key="2">
    <source>
        <dbReference type="ARBA" id="ARBA00023150"/>
    </source>
</evidence>
<dbReference type="PANTHER" id="PTHR43764">
    <property type="entry name" value="MOLYBDENUM COFACTOR BIOSYNTHESIS"/>
    <property type="match status" value="1"/>
</dbReference>
<dbReference type="SMART" id="SM00852">
    <property type="entry name" value="MoCF_biosynth"/>
    <property type="match status" value="1"/>
</dbReference>
<reference evidence="4 5" key="1">
    <citation type="submission" date="2016-10" db="EMBL/GenBank/DDBJ databases">
        <authorList>
            <person name="Cai Z."/>
        </authorList>
    </citation>
    <scope>NUCLEOTIDE SEQUENCE [LARGE SCALE GENOMIC DNA]</scope>
    <source>
        <strain evidence="4 5">CGMCC 1.10826</strain>
    </source>
</reference>
<dbReference type="AlphaFoldDB" id="A0A2Y9A4B8"/>
<dbReference type="PROSITE" id="PS01078">
    <property type="entry name" value="MOCF_BIOSYNTHESIS_1"/>
    <property type="match status" value="1"/>
</dbReference>
<dbReference type="GO" id="GO:0006777">
    <property type="term" value="P:Mo-molybdopterin cofactor biosynthetic process"/>
    <property type="evidence" value="ECO:0007669"/>
    <property type="project" value="UniProtKB-KW"/>
</dbReference>
<gene>
    <name evidence="4" type="ORF">SAMN05216184_102190</name>
</gene>
<dbReference type="RefSeq" id="WP_110851515.1">
    <property type="nucleotide sequence ID" value="NZ_QKLZ01000002.1"/>
</dbReference>
<proteinExistence type="predicted"/>
<dbReference type="Pfam" id="PF00994">
    <property type="entry name" value="MoCF_biosynth"/>
    <property type="match status" value="1"/>
</dbReference>
<evidence type="ECO:0000313" key="5">
    <source>
        <dbReference type="Proteomes" id="UP000250222"/>
    </source>
</evidence>
<dbReference type="OrthoDB" id="9794429at2"/>
<feature type="domain" description="MoaB/Mog" evidence="3">
    <location>
        <begin position="8"/>
        <end position="149"/>
    </location>
</feature>
<dbReference type="UniPathway" id="UPA00344"/>
<dbReference type="Gene3D" id="3.40.980.10">
    <property type="entry name" value="MoaB/Mog-like domain"/>
    <property type="match status" value="1"/>
</dbReference>
<dbReference type="InterPro" id="IPR051920">
    <property type="entry name" value="MPT_Adenylyltrnsfr/MoaC-Rel"/>
</dbReference>
<comment type="pathway">
    <text evidence="1">Cofactor biosynthesis; molybdopterin biosynthesis.</text>
</comment>
<dbReference type="EMBL" id="UETB01000002">
    <property type="protein sequence ID" value="SSA39270.1"/>
    <property type="molecule type" value="Genomic_DNA"/>
</dbReference>
<dbReference type="InterPro" id="IPR036425">
    <property type="entry name" value="MoaB/Mog-like_dom_sf"/>
</dbReference>
<dbReference type="SUPFAM" id="SSF53218">
    <property type="entry name" value="Molybdenum cofactor biosynthesis proteins"/>
    <property type="match status" value="1"/>
</dbReference>
<evidence type="ECO:0000259" key="3">
    <source>
        <dbReference type="SMART" id="SM00852"/>
    </source>
</evidence>
<keyword evidence="2" id="KW-0501">Molybdenum cofactor biosynthesis</keyword>
<name>A0A2Y9A4B8_9MICO</name>
<dbReference type="PANTHER" id="PTHR43764:SF1">
    <property type="entry name" value="MOLYBDOPTERIN MOLYBDOTRANSFERASE"/>
    <property type="match status" value="1"/>
</dbReference>
<evidence type="ECO:0000256" key="1">
    <source>
        <dbReference type="ARBA" id="ARBA00005046"/>
    </source>
</evidence>
<keyword evidence="5" id="KW-1185">Reference proteome</keyword>
<dbReference type="InterPro" id="IPR001453">
    <property type="entry name" value="MoaB/Mog_dom"/>
</dbReference>
<dbReference type="CDD" id="cd00886">
    <property type="entry name" value="MogA_MoaB"/>
    <property type="match status" value="1"/>
</dbReference>
<accession>A0A2Y9A4B8</accession>
<evidence type="ECO:0000313" key="4">
    <source>
        <dbReference type="EMBL" id="SSA39270.1"/>
    </source>
</evidence>
<organism evidence="4 5">
    <name type="scientific">Georgenia satyanarayanai</name>
    <dbReference type="NCBI Taxonomy" id="860221"/>
    <lineage>
        <taxon>Bacteria</taxon>
        <taxon>Bacillati</taxon>
        <taxon>Actinomycetota</taxon>
        <taxon>Actinomycetes</taxon>
        <taxon>Micrococcales</taxon>
        <taxon>Bogoriellaceae</taxon>
        <taxon>Georgenia</taxon>
    </lineage>
</organism>
<dbReference type="Proteomes" id="UP000250222">
    <property type="component" value="Unassembled WGS sequence"/>
</dbReference>
<dbReference type="InterPro" id="IPR008284">
    <property type="entry name" value="MoCF_biosynth_CS"/>
</dbReference>
<sequence length="158" mass="15724">MLDNVPATVLTVSTRCSRGERADESGPLAVRLLADLGCAVGPARIVPDGEEPVREALQAALADGARVVLTTGGTGVSPTDRTPEATGPLLERELAGVAEAVRRHGTTPAAVLSRGLVGTVGGAVVVNAPGSTGGVTDTVAVVGPLLGHILDQLDGGDH</sequence>